<reference evidence="1" key="1">
    <citation type="journal article" date="2021" name="Proc. Natl. Acad. Sci. U.S.A.">
        <title>A Catalog of Tens of Thousands of Viruses from Human Metagenomes Reveals Hidden Associations with Chronic Diseases.</title>
        <authorList>
            <person name="Tisza M.J."/>
            <person name="Buck C.B."/>
        </authorList>
    </citation>
    <scope>NUCLEOTIDE SEQUENCE</scope>
    <source>
        <strain evidence="1">CtPuP5</strain>
    </source>
</reference>
<accession>A0A8S5L9Z5</accession>
<sequence length="74" mass="9012">MVVKYRYWRENLESKTGIQHDSFDELSEKELYKQISFLTKYLKLYIMITPPCFDELVNQEVCIFYISKNGFKQM</sequence>
<proteinExistence type="predicted"/>
<evidence type="ECO:0000313" key="1">
    <source>
        <dbReference type="EMBL" id="DAD66705.1"/>
    </source>
</evidence>
<organism evidence="1">
    <name type="scientific">Myoviridae sp. ctPuP5</name>
    <dbReference type="NCBI Taxonomy" id="2823543"/>
    <lineage>
        <taxon>Viruses</taxon>
        <taxon>Duplodnaviria</taxon>
        <taxon>Heunggongvirae</taxon>
        <taxon>Uroviricota</taxon>
        <taxon>Caudoviricetes</taxon>
    </lineage>
</organism>
<name>A0A8S5L9Z5_9CAUD</name>
<protein>
    <submittedName>
        <fullName evidence="1">Uncharacterized protein</fullName>
    </submittedName>
</protein>
<dbReference type="EMBL" id="BK014662">
    <property type="protein sequence ID" value="DAD66705.1"/>
    <property type="molecule type" value="Genomic_DNA"/>
</dbReference>